<dbReference type="EMBL" id="UGYO01000001">
    <property type="protein sequence ID" value="SUI74858.1"/>
    <property type="molecule type" value="Genomic_DNA"/>
</dbReference>
<gene>
    <name evidence="1" type="ORF">NCTC10738_02310</name>
</gene>
<accession>A0A380A7F3</accession>
<evidence type="ECO:0000313" key="1">
    <source>
        <dbReference type="EMBL" id="SUI74858.1"/>
    </source>
</evidence>
<sequence>MIPDINEEYYVLICGSGKVPSPYVSCSKSHYLTFRQPTCLKMPIQVESEADDNEAIPLIEAMAAPIAPLLSNRISKVLEYFDLYQVQLLPALYTHNDESVHSYSILVVDNNIDAYDFDNGKYTGILEDGEVRNPRNCRLNSEKLSEIPLEKRCIFQIPGMMDYLVHKSIAEPLIALNASGLHLVPVLEWDLSFGMTI</sequence>
<dbReference type="AlphaFoldDB" id="A0A380A7F3"/>
<evidence type="ECO:0000313" key="2">
    <source>
        <dbReference type="Proteomes" id="UP000254069"/>
    </source>
</evidence>
<keyword evidence="2" id="KW-1185">Reference proteome</keyword>
<protein>
    <submittedName>
        <fullName evidence="1">Uncharacterized protein</fullName>
    </submittedName>
</protein>
<dbReference type="RefSeq" id="WP_115389731.1">
    <property type="nucleotide sequence ID" value="NZ_JADZHC010000081.1"/>
</dbReference>
<reference evidence="1 2" key="1">
    <citation type="submission" date="2018-06" db="EMBL/GenBank/DDBJ databases">
        <authorList>
            <consortium name="Pathogen Informatics"/>
            <person name="Doyle S."/>
        </authorList>
    </citation>
    <scope>NUCLEOTIDE SEQUENCE [LARGE SCALE GENOMIC DNA]</scope>
    <source>
        <strain evidence="1 2">NCTC10738</strain>
    </source>
</reference>
<dbReference type="Proteomes" id="UP000254069">
    <property type="component" value="Unassembled WGS sequence"/>
</dbReference>
<organism evidence="1 2">
    <name type="scientific">Shewanella algae</name>
    <dbReference type="NCBI Taxonomy" id="38313"/>
    <lineage>
        <taxon>Bacteria</taxon>
        <taxon>Pseudomonadati</taxon>
        <taxon>Pseudomonadota</taxon>
        <taxon>Gammaproteobacteria</taxon>
        <taxon>Alteromonadales</taxon>
        <taxon>Shewanellaceae</taxon>
        <taxon>Shewanella</taxon>
    </lineage>
</organism>
<name>A0A380A7F3_9GAMM</name>
<proteinExistence type="predicted"/>